<organism evidence="2 3">
    <name type="scientific">Coniophora puteana (strain RWD-64-598)</name>
    <name type="common">Brown rot fungus</name>
    <dbReference type="NCBI Taxonomy" id="741705"/>
    <lineage>
        <taxon>Eukaryota</taxon>
        <taxon>Fungi</taxon>
        <taxon>Dikarya</taxon>
        <taxon>Basidiomycota</taxon>
        <taxon>Agaricomycotina</taxon>
        <taxon>Agaricomycetes</taxon>
        <taxon>Agaricomycetidae</taxon>
        <taxon>Boletales</taxon>
        <taxon>Coniophorineae</taxon>
        <taxon>Coniophoraceae</taxon>
        <taxon>Coniophora</taxon>
    </lineage>
</organism>
<dbReference type="RefSeq" id="XP_007765806.1">
    <property type="nucleotide sequence ID" value="XM_007767616.1"/>
</dbReference>
<keyword evidence="3" id="KW-1185">Reference proteome</keyword>
<dbReference type="PANTHER" id="PTHR48079:SF6">
    <property type="entry name" value="NAD(P)-BINDING DOMAIN-CONTAINING PROTEIN-RELATED"/>
    <property type="match status" value="1"/>
</dbReference>
<dbReference type="Gene3D" id="3.40.50.720">
    <property type="entry name" value="NAD(P)-binding Rossmann-like Domain"/>
    <property type="match status" value="1"/>
</dbReference>
<feature type="domain" description="NmrA-like" evidence="1">
    <location>
        <begin position="4"/>
        <end position="94"/>
    </location>
</feature>
<dbReference type="Pfam" id="PF05368">
    <property type="entry name" value="NmrA"/>
    <property type="match status" value="1"/>
</dbReference>
<sequence>MSGKKQVFVIGGTGYIGASVLQRLVKHRTAAESEYTVLVRSEDKERKLAELVKSGGLGDVGIKLVRGSNADFDVLEAQAARADVVFSMADSDDVPAIKAVIAGLKKRYEQTGVAPILIHTSGTGVLMDKAEGNFEGTNYYDDTIPEHLEALADTQIHRPVDLLVVEADSQGYLRSYIILPGVIFGIATGPLYDAGVGNRHSMAVPLLIKKGVSRGEVGVVGEGLSKWPAVHIDDTADLYITLYDGVLSGRAGRGREGYYFAENGHYTWYSLSKAVAEALVALGKSNNIEPTPFTKAEYEESFMLRVLGTNALCHANRGRALGWKPKYTIDDLYRSIKPEAEVLLSVSS</sequence>
<accession>A0A5M3MYU6</accession>
<dbReference type="AlphaFoldDB" id="A0A5M3MYU6"/>
<dbReference type="GO" id="GO:0005737">
    <property type="term" value="C:cytoplasm"/>
    <property type="evidence" value="ECO:0007669"/>
    <property type="project" value="TreeGrafter"/>
</dbReference>
<dbReference type="PANTHER" id="PTHR48079">
    <property type="entry name" value="PROTEIN YEEZ"/>
    <property type="match status" value="1"/>
</dbReference>
<dbReference type="InterPro" id="IPR051783">
    <property type="entry name" value="NAD(P)-dependent_oxidoreduct"/>
</dbReference>
<evidence type="ECO:0000313" key="2">
    <source>
        <dbReference type="EMBL" id="EIW83964.1"/>
    </source>
</evidence>
<dbReference type="GO" id="GO:0004029">
    <property type="term" value="F:aldehyde dehydrogenase (NAD+) activity"/>
    <property type="evidence" value="ECO:0007669"/>
    <property type="project" value="TreeGrafter"/>
</dbReference>
<dbReference type="InterPro" id="IPR008030">
    <property type="entry name" value="NmrA-like"/>
</dbReference>
<name>A0A5M3MYU6_CONPW</name>
<dbReference type="Proteomes" id="UP000053558">
    <property type="component" value="Unassembled WGS sequence"/>
</dbReference>
<gene>
    <name evidence="2" type="ORF">CONPUDRAFT_119461</name>
</gene>
<dbReference type="OMA" id="ASHEDKA"/>
<evidence type="ECO:0000313" key="3">
    <source>
        <dbReference type="Proteomes" id="UP000053558"/>
    </source>
</evidence>
<proteinExistence type="predicted"/>
<dbReference type="EMBL" id="JH711575">
    <property type="protein sequence ID" value="EIW83964.1"/>
    <property type="molecule type" value="Genomic_DNA"/>
</dbReference>
<dbReference type="SUPFAM" id="SSF51735">
    <property type="entry name" value="NAD(P)-binding Rossmann-fold domains"/>
    <property type="match status" value="1"/>
</dbReference>
<evidence type="ECO:0000259" key="1">
    <source>
        <dbReference type="Pfam" id="PF05368"/>
    </source>
</evidence>
<dbReference type="KEGG" id="cput:CONPUDRAFT_119461"/>
<reference evidence="3" key="1">
    <citation type="journal article" date="2012" name="Science">
        <title>The Paleozoic origin of enzymatic lignin decomposition reconstructed from 31 fungal genomes.</title>
        <authorList>
            <person name="Floudas D."/>
            <person name="Binder M."/>
            <person name="Riley R."/>
            <person name="Barry K."/>
            <person name="Blanchette R.A."/>
            <person name="Henrissat B."/>
            <person name="Martinez A.T."/>
            <person name="Otillar R."/>
            <person name="Spatafora J.W."/>
            <person name="Yadav J.S."/>
            <person name="Aerts A."/>
            <person name="Benoit I."/>
            <person name="Boyd A."/>
            <person name="Carlson A."/>
            <person name="Copeland A."/>
            <person name="Coutinho P.M."/>
            <person name="de Vries R.P."/>
            <person name="Ferreira P."/>
            <person name="Findley K."/>
            <person name="Foster B."/>
            <person name="Gaskell J."/>
            <person name="Glotzer D."/>
            <person name="Gorecki P."/>
            <person name="Heitman J."/>
            <person name="Hesse C."/>
            <person name="Hori C."/>
            <person name="Igarashi K."/>
            <person name="Jurgens J.A."/>
            <person name="Kallen N."/>
            <person name="Kersten P."/>
            <person name="Kohler A."/>
            <person name="Kuees U."/>
            <person name="Kumar T.K.A."/>
            <person name="Kuo A."/>
            <person name="LaButti K."/>
            <person name="Larrondo L.F."/>
            <person name="Lindquist E."/>
            <person name="Ling A."/>
            <person name="Lombard V."/>
            <person name="Lucas S."/>
            <person name="Lundell T."/>
            <person name="Martin R."/>
            <person name="McLaughlin D.J."/>
            <person name="Morgenstern I."/>
            <person name="Morin E."/>
            <person name="Murat C."/>
            <person name="Nagy L.G."/>
            <person name="Nolan M."/>
            <person name="Ohm R.A."/>
            <person name="Patyshakuliyeva A."/>
            <person name="Rokas A."/>
            <person name="Ruiz-Duenas F.J."/>
            <person name="Sabat G."/>
            <person name="Salamov A."/>
            <person name="Samejima M."/>
            <person name="Schmutz J."/>
            <person name="Slot J.C."/>
            <person name="St John F."/>
            <person name="Stenlid J."/>
            <person name="Sun H."/>
            <person name="Sun S."/>
            <person name="Syed K."/>
            <person name="Tsang A."/>
            <person name="Wiebenga A."/>
            <person name="Young D."/>
            <person name="Pisabarro A."/>
            <person name="Eastwood D.C."/>
            <person name="Martin F."/>
            <person name="Cullen D."/>
            <person name="Grigoriev I.V."/>
            <person name="Hibbett D.S."/>
        </authorList>
    </citation>
    <scope>NUCLEOTIDE SEQUENCE [LARGE SCALE GENOMIC DNA]</scope>
    <source>
        <strain evidence="3">RWD-64-598 SS2</strain>
    </source>
</reference>
<dbReference type="GeneID" id="19199469"/>
<dbReference type="InterPro" id="IPR036291">
    <property type="entry name" value="NAD(P)-bd_dom_sf"/>
</dbReference>
<comment type="caution">
    <text evidence="2">The sequence shown here is derived from an EMBL/GenBank/DDBJ whole genome shotgun (WGS) entry which is preliminary data.</text>
</comment>
<protein>
    <submittedName>
        <fullName evidence="2">NAD(P)-binding protein</fullName>
    </submittedName>
</protein>
<dbReference type="OrthoDB" id="10262413at2759"/>